<evidence type="ECO:0000313" key="2">
    <source>
        <dbReference type="EMBL" id="GMN37385.1"/>
    </source>
</evidence>
<accession>A0AA87ZQ18</accession>
<evidence type="ECO:0000313" key="3">
    <source>
        <dbReference type="Proteomes" id="UP001187192"/>
    </source>
</evidence>
<feature type="compositionally biased region" description="Acidic residues" evidence="1">
    <location>
        <begin position="31"/>
        <end position="40"/>
    </location>
</feature>
<sequence length="131" mass="13491">MRSRERERARETDLVDAGGMEGRKGGGGGGADEEGGDGEGFEGHEVGVSGVAFSEGGYAPPQLSSAGGCPRPPVGPTLGGASFCSEVLLRHLRRRLRFIHFPTHPSALLSSTLSAMLGCASNLLDVPMVLG</sequence>
<feature type="region of interest" description="Disordered" evidence="1">
    <location>
        <begin position="1"/>
        <end position="75"/>
    </location>
</feature>
<feature type="compositionally biased region" description="Basic and acidic residues" evidence="1">
    <location>
        <begin position="1"/>
        <end position="13"/>
    </location>
</feature>
<comment type="caution">
    <text evidence="2">The sequence shown here is derived from an EMBL/GenBank/DDBJ whole genome shotgun (WGS) entry which is preliminary data.</text>
</comment>
<dbReference type="Proteomes" id="UP001187192">
    <property type="component" value="Unassembled WGS sequence"/>
</dbReference>
<name>A0AA87ZQ18_FICCA</name>
<dbReference type="Gramene" id="FCD_00012030-RA">
    <property type="protein sequence ID" value="FCD_00012030-RA:cds"/>
    <property type="gene ID" value="FCD_00012030"/>
</dbReference>
<evidence type="ECO:0000256" key="1">
    <source>
        <dbReference type="SAM" id="MobiDB-lite"/>
    </source>
</evidence>
<reference evidence="2" key="1">
    <citation type="submission" date="2023-07" db="EMBL/GenBank/DDBJ databases">
        <title>draft genome sequence of fig (Ficus carica).</title>
        <authorList>
            <person name="Takahashi T."/>
            <person name="Nishimura K."/>
        </authorList>
    </citation>
    <scope>NUCLEOTIDE SEQUENCE</scope>
</reference>
<organism evidence="2 3">
    <name type="scientific">Ficus carica</name>
    <name type="common">Common fig</name>
    <dbReference type="NCBI Taxonomy" id="3494"/>
    <lineage>
        <taxon>Eukaryota</taxon>
        <taxon>Viridiplantae</taxon>
        <taxon>Streptophyta</taxon>
        <taxon>Embryophyta</taxon>
        <taxon>Tracheophyta</taxon>
        <taxon>Spermatophyta</taxon>
        <taxon>Magnoliopsida</taxon>
        <taxon>eudicotyledons</taxon>
        <taxon>Gunneridae</taxon>
        <taxon>Pentapetalae</taxon>
        <taxon>rosids</taxon>
        <taxon>fabids</taxon>
        <taxon>Rosales</taxon>
        <taxon>Moraceae</taxon>
        <taxon>Ficeae</taxon>
        <taxon>Ficus</taxon>
    </lineage>
</organism>
<proteinExistence type="predicted"/>
<gene>
    <name evidence="2" type="ORF">TIFTF001_042633</name>
</gene>
<dbReference type="EMBL" id="BTGU01002396">
    <property type="protein sequence ID" value="GMN37385.1"/>
    <property type="molecule type" value="Genomic_DNA"/>
</dbReference>
<keyword evidence="3" id="KW-1185">Reference proteome</keyword>
<dbReference type="AlphaFoldDB" id="A0AA87ZQ18"/>
<protein>
    <submittedName>
        <fullName evidence="2">Uncharacterized protein</fullName>
    </submittedName>
</protein>